<dbReference type="Gene3D" id="3.40.5.10">
    <property type="entry name" value="Ribosomal protein L9, N-terminal domain"/>
    <property type="match status" value="1"/>
</dbReference>
<feature type="region of interest" description="Disordered" evidence="9">
    <location>
        <begin position="148"/>
        <end position="170"/>
    </location>
</feature>
<dbReference type="PANTHER" id="PTHR21368">
    <property type="entry name" value="50S RIBOSOMAL PROTEIN L9"/>
    <property type="match status" value="1"/>
</dbReference>
<evidence type="ECO:0000256" key="5">
    <source>
        <dbReference type="ARBA" id="ARBA00023274"/>
    </source>
</evidence>
<keyword evidence="3 7" id="KW-0694">RNA-binding</keyword>
<keyword evidence="4 7" id="KW-0689">Ribosomal protein</keyword>
<dbReference type="PROSITE" id="PS00651">
    <property type="entry name" value="RIBOSOMAL_L9"/>
    <property type="match status" value="1"/>
</dbReference>
<comment type="function">
    <text evidence="7">Binds to the 23S rRNA.</text>
</comment>
<gene>
    <name evidence="7 11" type="primary">rplI</name>
    <name evidence="11" type="ORF">J3492_00365</name>
</gene>
<keyword evidence="5 7" id="KW-0687">Ribonucleoprotein</keyword>
<dbReference type="EMBL" id="JAGBKM010000001">
    <property type="protein sequence ID" value="MBO1529666.1"/>
    <property type="molecule type" value="Genomic_DNA"/>
</dbReference>
<sequence length="170" mass="18646">MQIILLQRIVNLGKLGETVDVKPGYGRNFLIPQGKALPATKANIEKFEARRAELEAEEAKEIATAQERAEALTDVNVIMRAKSGDEGKLFGSIGTRDIAEALTNSGLEVDRSEVKLPEGTLRQVGEYNVDIQLHHDVTANILVTILSEDGDNEDLAEDEAEDDNEETSEE</sequence>
<evidence type="ECO:0000256" key="8">
    <source>
        <dbReference type="SAM" id="Coils"/>
    </source>
</evidence>
<evidence type="ECO:0000256" key="4">
    <source>
        <dbReference type="ARBA" id="ARBA00022980"/>
    </source>
</evidence>
<dbReference type="SUPFAM" id="SSF55658">
    <property type="entry name" value="L9 N-domain-like"/>
    <property type="match status" value="1"/>
</dbReference>
<feature type="domain" description="Ribosomal protein L9" evidence="10">
    <location>
        <begin position="13"/>
        <end position="40"/>
    </location>
</feature>
<evidence type="ECO:0000256" key="6">
    <source>
        <dbReference type="ARBA" id="ARBA00035292"/>
    </source>
</evidence>
<dbReference type="InterPro" id="IPR009027">
    <property type="entry name" value="Ribosomal_bL9/RNase_H1_N"/>
</dbReference>
<evidence type="ECO:0000313" key="12">
    <source>
        <dbReference type="Proteomes" id="UP000664554"/>
    </source>
</evidence>
<keyword evidence="8" id="KW-0175">Coiled coil</keyword>
<evidence type="ECO:0000256" key="9">
    <source>
        <dbReference type="SAM" id="MobiDB-lite"/>
    </source>
</evidence>
<dbReference type="InterPro" id="IPR020069">
    <property type="entry name" value="Ribosomal_bL9_C"/>
</dbReference>
<proteinExistence type="inferred from homology"/>
<comment type="similarity">
    <text evidence="1 7">Belongs to the bacterial ribosomal protein bL9 family.</text>
</comment>
<evidence type="ECO:0000256" key="1">
    <source>
        <dbReference type="ARBA" id="ARBA00010605"/>
    </source>
</evidence>
<evidence type="ECO:0000256" key="7">
    <source>
        <dbReference type="HAMAP-Rule" id="MF_00503"/>
    </source>
</evidence>
<organism evidence="11 12">
    <name type="scientific">Psychrobacter coccoides</name>
    <dbReference type="NCBI Taxonomy" id="2818440"/>
    <lineage>
        <taxon>Bacteria</taxon>
        <taxon>Pseudomonadati</taxon>
        <taxon>Pseudomonadota</taxon>
        <taxon>Gammaproteobacteria</taxon>
        <taxon>Moraxellales</taxon>
        <taxon>Moraxellaceae</taxon>
        <taxon>Psychrobacter</taxon>
    </lineage>
</organism>
<evidence type="ECO:0000313" key="11">
    <source>
        <dbReference type="EMBL" id="MBO1529666.1"/>
    </source>
</evidence>
<comment type="caution">
    <text evidence="11">The sequence shown here is derived from an EMBL/GenBank/DDBJ whole genome shotgun (WGS) entry which is preliminary data.</text>
</comment>
<accession>A0ABS3NKC4</accession>
<evidence type="ECO:0000259" key="10">
    <source>
        <dbReference type="PROSITE" id="PS00651"/>
    </source>
</evidence>
<dbReference type="SUPFAM" id="SSF55653">
    <property type="entry name" value="Ribosomal protein L9 C-domain"/>
    <property type="match status" value="1"/>
</dbReference>
<name>A0ABS3NKC4_9GAMM</name>
<evidence type="ECO:0000256" key="2">
    <source>
        <dbReference type="ARBA" id="ARBA00022730"/>
    </source>
</evidence>
<dbReference type="Pfam" id="PF03948">
    <property type="entry name" value="Ribosomal_L9_C"/>
    <property type="match status" value="1"/>
</dbReference>
<dbReference type="Proteomes" id="UP000664554">
    <property type="component" value="Unassembled WGS sequence"/>
</dbReference>
<dbReference type="InterPro" id="IPR020594">
    <property type="entry name" value="Ribosomal_bL9_bac/chp"/>
</dbReference>
<dbReference type="InterPro" id="IPR020070">
    <property type="entry name" value="Ribosomal_bL9_N"/>
</dbReference>
<keyword evidence="12" id="KW-1185">Reference proteome</keyword>
<dbReference type="Gene3D" id="3.10.430.100">
    <property type="entry name" value="Ribosomal protein L9, C-terminal domain"/>
    <property type="match status" value="1"/>
</dbReference>
<dbReference type="Pfam" id="PF01281">
    <property type="entry name" value="Ribosomal_L9_N"/>
    <property type="match status" value="1"/>
</dbReference>
<dbReference type="InterPro" id="IPR000244">
    <property type="entry name" value="Ribosomal_bL9"/>
</dbReference>
<keyword evidence="2 7" id="KW-0699">rRNA-binding</keyword>
<protein>
    <recommendedName>
        <fullName evidence="6 7">Large ribosomal subunit protein bL9</fullName>
    </recommendedName>
</protein>
<feature type="coiled-coil region" evidence="8">
    <location>
        <begin position="37"/>
        <end position="69"/>
    </location>
</feature>
<reference evidence="11 12" key="1">
    <citation type="submission" date="2021-03" db="EMBL/GenBank/DDBJ databases">
        <authorList>
            <person name="Shang D.-D."/>
            <person name="Du Z.-J."/>
            <person name="Chen G.-J."/>
        </authorList>
    </citation>
    <scope>NUCLEOTIDE SEQUENCE [LARGE SCALE GENOMIC DNA]</scope>
    <source>
        <strain evidence="11 12">F1192</strain>
    </source>
</reference>
<dbReference type="InterPro" id="IPR036935">
    <property type="entry name" value="Ribosomal_bL9_N_sf"/>
</dbReference>
<dbReference type="HAMAP" id="MF_00503">
    <property type="entry name" value="Ribosomal_bL9"/>
    <property type="match status" value="1"/>
</dbReference>
<dbReference type="InterPro" id="IPR036791">
    <property type="entry name" value="Ribosomal_bL9_C_sf"/>
</dbReference>
<evidence type="ECO:0000256" key="3">
    <source>
        <dbReference type="ARBA" id="ARBA00022884"/>
    </source>
</evidence>
<dbReference type="RefSeq" id="WP_207988579.1">
    <property type="nucleotide sequence ID" value="NZ_JAGBKM010000001.1"/>
</dbReference>
<dbReference type="NCBIfam" id="TIGR00158">
    <property type="entry name" value="L9"/>
    <property type="match status" value="1"/>
</dbReference>
<dbReference type="GO" id="GO:0005840">
    <property type="term" value="C:ribosome"/>
    <property type="evidence" value="ECO:0007669"/>
    <property type="project" value="UniProtKB-KW"/>
</dbReference>